<gene>
    <name evidence="2" type="ORF">OCU04_000225</name>
</gene>
<sequence>MADQIPTNLSREGDHDKAVTDAHPKADSAPIQAGKPLKTGKMVITIDQPPKSQILITTPGYVCPELCASKPPQPYKSISNIDPSTTYKYVADIRRGEMSIEDLRKMQISKVLQKPTITPQSPTPETSYQQKFRTQRLENIPTIDKIRFQSRWNNLKRHTGVGYYKGPFVIRHWETEVRFMRLEYKPKEHEHKMKRQ</sequence>
<feature type="compositionally biased region" description="Basic and acidic residues" evidence="1">
    <location>
        <begin position="11"/>
        <end position="26"/>
    </location>
</feature>
<feature type="compositionally biased region" description="Polar residues" evidence="1">
    <location>
        <begin position="1"/>
        <end position="10"/>
    </location>
</feature>
<reference evidence="2" key="1">
    <citation type="submission" date="2022-11" db="EMBL/GenBank/DDBJ databases">
        <title>Genome Resource of Sclerotinia nivalis Strain SnTB1, a Plant Pathogen Isolated from American Ginseng.</title>
        <authorList>
            <person name="Fan S."/>
        </authorList>
    </citation>
    <scope>NUCLEOTIDE SEQUENCE</scope>
    <source>
        <strain evidence="2">SnTB1</strain>
    </source>
</reference>
<name>A0A9X0DPI7_9HELO</name>
<evidence type="ECO:0000313" key="3">
    <source>
        <dbReference type="Proteomes" id="UP001152300"/>
    </source>
</evidence>
<protein>
    <submittedName>
        <fullName evidence="2">Uncharacterized protein</fullName>
    </submittedName>
</protein>
<dbReference type="EMBL" id="JAPEIS010000001">
    <property type="protein sequence ID" value="KAJ8069810.1"/>
    <property type="molecule type" value="Genomic_DNA"/>
</dbReference>
<evidence type="ECO:0000313" key="2">
    <source>
        <dbReference type="EMBL" id="KAJ8069810.1"/>
    </source>
</evidence>
<feature type="region of interest" description="Disordered" evidence="1">
    <location>
        <begin position="1"/>
        <end position="34"/>
    </location>
</feature>
<accession>A0A9X0DPI7</accession>
<dbReference type="AlphaFoldDB" id="A0A9X0DPI7"/>
<proteinExistence type="predicted"/>
<dbReference type="Proteomes" id="UP001152300">
    <property type="component" value="Unassembled WGS sequence"/>
</dbReference>
<organism evidence="2 3">
    <name type="scientific">Sclerotinia nivalis</name>
    <dbReference type="NCBI Taxonomy" id="352851"/>
    <lineage>
        <taxon>Eukaryota</taxon>
        <taxon>Fungi</taxon>
        <taxon>Dikarya</taxon>
        <taxon>Ascomycota</taxon>
        <taxon>Pezizomycotina</taxon>
        <taxon>Leotiomycetes</taxon>
        <taxon>Helotiales</taxon>
        <taxon>Sclerotiniaceae</taxon>
        <taxon>Sclerotinia</taxon>
    </lineage>
</organism>
<keyword evidence="3" id="KW-1185">Reference proteome</keyword>
<comment type="caution">
    <text evidence="2">The sequence shown here is derived from an EMBL/GenBank/DDBJ whole genome shotgun (WGS) entry which is preliminary data.</text>
</comment>
<evidence type="ECO:0000256" key="1">
    <source>
        <dbReference type="SAM" id="MobiDB-lite"/>
    </source>
</evidence>